<evidence type="ECO:0000313" key="2">
    <source>
        <dbReference type="EMBL" id="KAG5666397.1"/>
    </source>
</evidence>
<dbReference type="OrthoDB" id="10556435at2759"/>
<dbReference type="EMBL" id="JADBJN010000004">
    <property type="protein sequence ID" value="KAG5666397.1"/>
    <property type="molecule type" value="Genomic_DNA"/>
</dbReference>
<dbReference type="Proteomes" id="UP001107558">
    <property type="component" value="Chromosome 4"/>
</dbReference>
<keyword evidence="1" id="KW-1133">Transmembrane helix</keyword>
<comment type="caution">
    <text evidence="2">The sequence shown here is derived from an EMBL/GenBank/DDBJ whole genome shotgun (WGS) entry which is preliminary data.</text>
</comment>
<sequence>MPPIVSSQTIETRTIPQAKEVKEISWFRFKKFIFLLCNCACAFGSFVIFALSLFDVYKFKNYESFPLTFPVALVAIYGSTAIISLIGCLAVIENSTRAMRFFYFLMWTAFGSTIVFILYFFIPMKICQNDFTIRRFRERISNIMIGAIVVIILQILTLITGVEFTLVIMNEFHEADISTIKSMCSISEYTLDG</sequence>
<protein>
    <recommendedName>
        <fullName evidence="4">Tetraspanin</fullName>
    </recommendedName>
</protein>
<proteinExistence type="predicted"/>
<feature type="transmembrane region" description="Helical" evidence="1">
    <location>
        <begin position="104"/>
        <end position="122"/>
    </location>
</feature>
<evidence type="ECO:0000313" key="3">
    <source>
        <dbReference type="Proteomes" id="UP001107558"/>
    </source>
</evidence>
<keyword evidence="3" id="KW-1185">Reference proteome</keyword>
<dbReference type="AlphaFoldDB" id="A0A9J6B9N0"/>
<evidence type="ECO:0008006" key="4">
    <source>
        <dbReference type="Google" id="ProtNLM"/>
    </source>
</evidence>
<feature type="transmembrane region" description="Helical" evidence="1">
    <location>
        <begin position="143"/>
        <end position="169"/>
    </location>
</feature>
<accession>A0A9J6B9N0</accession>
<keyword evidence="1" id="KW-0812">Transmembrane</keyword>
<name>A0A9J6B9N0_POLVA</name>
<evidence type="ECO:0000256" key="1">
    <source>
        <dbReference type="SAM" id="Phobius"/>
    </source>
</evidence>
<organism evidence="2 3">
    <name type="scientific">Polypedilum vanderplanki</name>
    <name type="common">Sleeping chironomid midge</name>
    <dbReference type="NCBI Taxonomy" id="319348"/>
    <lineage>
        <taxon>Eukaryota</taxon>
        <taxon>Metazoa</taxon>
        <taxon>Ecdysozoa</taxon>
        <taxon>Arthropoda</taxon>
        <taxon>Hexapoda</taxon>
        <taxon>Insecta</taxon>
        <taxon>Pterygota</taxon>
        <taxon>Neoptera</taxon>
        <taxon>Endopterygota</taxon>
        <taxon>Diptera</taxon>
        <taxon>Nematocera</taxon>
        <taxon>Chironomoidea</taxon>
        <taxon>Chironomidae</taxon>
        <taxon>Chironominae</taxon>
        <taxon>Polypedilum</taxon>
        <taxon>Polypedilum</taxon>
    </lineage>
</organism>
<feature type="transmembrane region" description="Helical" evidence="1">
    <location>
        <begin position="32"/>
        <end position="57"/>
    </location>
</feature>
<reference evidence="2" key="1">
    <citation type="submission" date="2021-03" db="EMBL/GenBank/DDBJ databases">
        <title>Chromosome level genome of the anhydrobiotic midge Polypedilum vanderplanki.</title>
        <authorList>
            <person name="Yoshida Y."/>
            <person name="Kikawada T."/>
            <person name="Gusev O."/>
        </authorList>
    </citation>
    <scope>NUCLEOTIDE SEQUENCE</scope>
    <source>
        <strain evidence="2">NIAS01</strain>
        <tissue evidence="2">Whole body or cell culture</tissue>
    </source>
</reference>
<gene>
    <name evidence="2" type="ORF">PVAND_014426</name>
</gene>
<keyword evidence="1" id="KW-0472">Membrane</keyword>
<feature type="transmembrane region" description="Helical" evidence="1">
    <location>
        <begin position="69"/>
        <end position="92"/>
    </location>
</feature>